<reference evidence="2 3" key="1">
    <citation type="submission" date="2016-10" db="EMBL/GenBank/DDBJ databases">
        <authorList>
            <person name="de Groot N.N."/>
        </authorList>
    </citation>
    <scope>NUCLEOTIDE SEQUENCE [LARGE SCALE GENOMIC DNA]</scope>
    <source>
        <strain evidence="2 3">CPCC 100156</strain>
    </source>
</reference>
<evidence type="ECO:0000313" key="2">
    <source>
        <dbReference type="EMBL" id="SDE37699.1"/>
    </source>
</evidence>
<proteinExistence type="predicted"/>
<keyword evidence="3" id="KW-1185">Reference proteome</keyword>
<evidence type="ECO:0000313" key="3">
    <source>
        <dbReference type="Proteomes" id="UP000198925"/>
    </source>
</evidence>
<dbReference type="Proteomes" id="UP000198925">
    <property type="component" value="Unassembled WGS sequence"/>
</dbReference>
<evidence type="ECO:0000259" key="1">
    <source>
        <dbReference type="Pfam" id="PF07811"/>
    </source>
</evidence>
<organism evidence="2 3">
    <name type="scientific">Belnapia rosea</name>
    <dbReference type="NCBI Taxonomy" id="938405"/>
    <lineage>
        <taxon>Bacteria</taxon>
        <taxon>Pseudomonadati</taxon>
        <taxon>Pseudomonadota</taxon>
        <taxon>Alphaproteobacteria</taxon>
        <taxon>Acetobacterales</taxon>
        <taxon>Roseomonadaceae</taxon>
        <taxon>Belnapia</taxon>
    </lineage>
</organism>
<accession>A0A1G7CEH3</accession>
<dbReference type="EMBL" id="FMZX01000031">
    <property type="protein sequence ID" value="SDE37699.1"/>
    <property type="molecule type" value="Genomic_DNA"/>
</dbReference>
<protein>
    <submittedName>
        <fullName evidence="2">TadE-like protein</fullName>
    </submittedName>
</protein>
<dbReference type="AlphaFoldDB" id="A0A1G7CEH3"/>
<sequence length="135" mass="13919">MRRRLGSRGVAASELAVMAPVLLLLLVGTADVANLIQTNIRLDRAVQAGAQYAAGNETDLAGIQAQVMAAWPELTAADVPLPILACECAGIAIACDQACPSGLVQTVAISAQRSLSPQLLTGFGRGTGRAVVRIR</sequence>
<gene>
    <name evidence="2" type="ORF">SAMN04487779_103125</name>
</gene>
<name>A0A1G7CEH3_9PROT</name>
<dbReference type="Pfam" id="PF07811">
    <property type="entry name" value="TadE"/>
    <property type="match status" value="1"/>
</dbReference>
<dbReference type="RefSeq" id="WP_176849814.1">
    <property type="nucleotide sequence ID" value="NZ_FMZX01000031.1"/>
</dbReference>
<dbReference type="STRING" id="938405.SAMN02927895_05221"/>
<dbReference type="InterPro" id="IPR012495">
    <property type="entry name" value="TadE-like_dom"/>
</dbReference>
<feature type="domain" description="TadE-like" evidence="1">
    <location>
        <begin position="9"/>
        <end position="50"/>
    </location>
</feature>